<reference evidence="3 4" key="1">
    <citation type="submission" date="2021-01" db="EMBL/GenBank/DDBJ databases">
        <title>Whole genome shotgun sequence of Actinoplanes deccanensis NBRC 13994.</title>
        <authorList>
            <person name="Komaki H."/>
            <person name="Tamura T."/>
        </authorList>
    </citation>
    <scope>NUCLEOTIDE SEQUENCE [LARGE SCALE GENOMIC DNA]</scope>
    <source>
        <strain evidence="3 4">NBRC 13994</strain>
    </source>
</reference>
<feature type="compositionally biased region" description="Pro residues" evidence="1">
    <location>
        <begin position="50"/>
        <end position="62"/>
    </location>
</feature>
<keyword evidence="2" id="KW-0472">Membrane</keyword>
<comment type="caution">
    <text evidence="3">The sequence shown here is derived from an EMBL/GenBank/DDBJ whole genome shotgun (WGS) entry which is preliminary data.</text>
</comment>
<evidence type="ECO:0000313" key="3">
    <source>
        <dbReference type="EMBL" id="GID74330.1"/>
    </source>
</evidence>
<dbReference type="RefSeq" id="WP_203762461.1">
    <property type="nucleotide sequence ID" value="NZ_BAAABO010000006.1"/>
</dbReference>
<proteinExistence type="predicted"/>
<name>A0ABQ3Y2Y4_9ACTN</name>
<dbReference type="Proteomes" id="UP000609879">
    <property type="component" value="Unassembled WGS sequence"/>
</dbReference>
<evidence type="ECO:0000313" key="4">
    <source>
        <dbReference type="Proteomes" id="UP000609879"/>
    </source>
</evidence>
<keyword evidence="4" id="KW-1185">Reference proteome</keyword>
<organism evidence="3 4">
    <name type="scientific">Paractinoplanes deccanensis</name>
    <dbReference type="NCBI Taxonomy" id="113561"/>
    <lineage>
        <taxon>Bacteria</taxon>
        <taxon>Bacillati</taxon>
        <taxon>Actinomycetota</taxon>
        <taxon>Actinomycetes</taxon>
        <taxon>Micromonosporales</taxon>
        <taxon>Micromonosporaceae</taxon>
        <taxon>Paractinoplanes</taxon>
    </lineage>
</organism>
<sequence>MIEKEPEVPDPNTAESLVARLENAVLRAESLVAKLEALAPPALSRQHEPSAPPSMNEPPGPPGGQREPSDPMGAHHPPIGRMIAQQKVPIILGLAASFLAVVAVFALFYGRWS</sequence>
<evidence type="ECO:0000256" key="1">
    <source>
        <dbReference type="SAM" id="MobiDB-lite"/>
    </source>
</evidence>
<accession>A0ABQ3Y2Y4</accession>
<protein>
    <submittedName>
        <fullName evidence="3">Uncharacterized protein</fullName>
    </submittedName>
</protein>
<feature type="region of interest" description="Disordered" evidence="1">
    <location>
        <begin position="39"/>
        <end position="79"/>
    </location>
</feature>
<gene>
    <name evidence="3" type="ORF">Ade02nite_29710</name>
</gene>
<keyword evidence="2" id="KW-1133">Transmembrane helix</keyword>
<evidence type="ECO:0000256" key="2">
    <source>
        <dbReference type="SAM" id="Phobius"/>
    </source>
</evidence>
<dbReference type="EMBL" id="BOMI01000057">
    <property type="protein sequence ID" value="GID74330.1"/>
    <property type="molecule type" value="Genomic_DNA"/>
</dbReference>
<feature type="transmembrane region" description="Helical" evidence="2">
    <location>
        <begin position="90"/>
        <end position="110"/>
    </location>
</feature>
<keyword evidence="2" id="KW-0812">Transmembrane</keyword>